<dbReference type="EMBL" id="JAESHT010000022">
    <property type="protein sequence ID" value="MBL3675335.1"/>
    <property type="molecule type" value="Genomic_DNA"/>
</dbReference>
<feature type="transmembrane region" description="Helical" evidence="1">
    <location>
        <begin position="20"/>
        <end position="44"/>
    </location>
</feature>
<gene>
    <name evidence="2" type="ORF">JL111_17825</name>
</gene>
<keyword evidence="1" id="KW-0472">Membrane</keyword>
<dbReference type="Proteomes" id="UP000644749">
    <property type="component" value="Unassembled WGS sequence"/>
</dbReference>
<keyword evidence="1" id="KW-1133">Transmembrane helix</keyword>
<evidence type="ECO:0000313" key="2">
    <source>
        <dbReference type="EMBL" id="MBL3675335.1"/>
    </source>
</evidence>
<comment type="caution">
    <text evidence="2">The sequence shown here is derived from an EMBL/GenBank/DDBJ whole genome shotgun (WGS) entry which is preliminary data.</text>
</comment>
<proteinExistence type="predicted"/>
<sequence>MISMGTDLVGRIGTSNFASIGAFVPFIVLMILILLCMARLPFLVRSVSGHMQMMGLAAVGLIAGRSVGSYMGGDKNAASAVKTMAQAAEQTYEGKTTISRNTMAFVAHPAVSQATTGVAESINRMQDMARALAKK</sequence>
<evidence type="ECO:0000313" key="3">
    <source>
        <dbReference type="Proteomes" id="UP000644749"/>
    </source>
</evidence>
<keyword evidence="3" id="KW-1185">Reference proteome</keyword>
<keyword evidence="1" id="KW-0812">Transmembrane</keyword>
<dbReference type="RefSeq" id="WP_202380249.1">
    <property type="nucleotide sequence ID" value="NZ_JAESHT010000022.1"/>
</dbReference>
<reference evidence="2 3" key="1">
    <citation type="submission" date="2021-01" db="EMBL/GenBank/DDBJ databases">
        <title>011410 draft genome.</title>
        <authorList>
            <person name="Lang L."/>
        </authorList>
    </citation>
    <scope>NUCLEOTIDE SEQUENCE [LARGE SCALE GENOMIC DNA]</scope>
    <source>
        <strain evidence="2 3">KCTC 42845</strain>
    </source>
</reference>
<organism evidence="2 3">
    <name type="scientific">Paracoccus aerius</name>
    <dbReference type="NCBI Taxonomy" id="1915382"/>
    <lineage>
        <taxon>Bacteria</taxon>
        <taxon>Pseudomonadati</taxon>
        <taxon>Pseudomonadota</taxon>
        <taxon>Alphaproteobacteria</taxon>
        <taxon>Rhodobacterales</taxon>
        <taxon>Paracoccaceae</taxon>
        <taxon>Paracoccus</taxon>
    </lineage>
</organism>
<accession>A0ABS1S9D0</accession>
<name>A0ABS1S9D0_9RHOB</name>
<evidence type="ECO:0000256" key="1">
    <source>
        <dbReference type="SAM" id="Phobius"/>
    </source>
</evidence>
<protein>
    <submittedName>
        <fullName evidence="2">Uncharacterized protein</fullName>
    </submittedName>
</protein>